<feature type="region of interest" description="Disordered" evidence="8">
    <location>
        <begin position="720"/>
        <end position="752"/>
    </location>
</feature>
<feature type="transmembrane region" description="Helical" evidence="9">
    <location>
        <begin position="579"/>
        <end position="602"/>
    </location>
</feature>
<evidence type="ECO:0000256" key="9">
    <source>
        <dbReference type="SAM" id="Phobius"/>
    </source>
</evidence>
<dbReference type="InterPro" id="IPR036837">
    <property type="entry name" value="Cation_efflux_CTD_sf"/>
</dbReference>
<dbReference type="InterPro" id="IPR002524">
    <property type="entry name" value="Cation_efflux"/>
</dbReference>
<dbReference type="Pfam" id="PF24845">
    <property type="entry name" value="DUF7721"/>
    <property type="match status" value="1"/>
</dbReference>
<gene>
    <name evidence="13" type="ORF">TCE0_013f00926</name>
</gene>
<dbReference type="FunFam" id="1.20.1510.10:FF:000021">
    <property type="entry name" value="Solute carrier family 30 (Zinc transporter), member 1"/>
    <property type="match status" value="1"/>
</dbReference>
<evidence type="ECO:0000256" key="7">
    <source>
        <dbReference type="ARBA" id="ARBA00023136"/>
    </source>
</evidence>
<feature type="transmembrane region" description="Helical" evidence="9">
    <location>
        <begin position="282"/>
        <end position="299"/>
    </location>
</feature>
<dbReference type="AlphaFoldDB" id="A0A698XNB7"/>
<feature type="domain" description="DUF7721" evidence="12">
    <location>
        <begin position="46"/>
        <end position="129"/>
    </location>
</feature>
<dbReference type="Proteomes" id="UP000053095">
    <property type="component" value="Unassembled WGS sequence"/>
</dbReference>
<feature type="transmembrane region" description="Helical" evidence="9">
    <location>
        <begin position="320"/>
        <end position="340"/>
    </location>
</feature>
<feature type="compositionally biased region" description="Polar residues" evidence="8">
    <location>
        <begin position="729"/>
        <end position="751"/>
    </location>
</feature>
<dbReference type="InterPro" id="IPR058533">
    <property type="entry name" value="Cation_efflux_TM"/>
</dbReference>
<evidence type="ECO:0000256" key="8">
    <source>
        <dbReference type="SAM" id="MobiDB-lite"/>
    </source>
</evidence>
<comment type="subcellular location">
    <subcellularLocation>
        <location evidence="1">Membrane</location>
        <topology evidence="1">Multi-pass membrane protein</topology>
    </subcellularLocation>
</comment>
<evidence type="ECO:0000256" key="4">
    <source>
        <dbReference type="ARBA" id="ARBA00022692"/>
    </source>
</evidence>
<dbReference type="Gene3D" id="1.20.1510.10">
    <property type="entry name" value="Cation efflux protein transmembrane domain"/>
    <property type="match status" value="2"/>
</dbReference>
<feature type="compositionally biased region" description="Polar residues" evidence="8">
    <location>
        <begin position="513"/>
        <end position="529"/>
    </location>
</feature>
<feature type="region of interest" description="Disordered" evidence="8">
    <location>
        <begin position="433"/>
        <end position="480"/>
    </location>
</feature>
<feature type="domain" description="Cation efflux protein transmembrane" evidence="10">
    <location>
        <begin position="566"/>
        <end position="639"/>
    </location>
</feature>
<dbReference type="GO" id="GO:0005385">
    <property type="term" value="F:zinc ion transmembrane transporter activity"/>
    <property type="evidence" value="ECO:0007669"/>
    <property type="project" value="TreeGrafter"/>
</dbReference>
<evidence type="ECO:0000256" key="5">
    <source>
        <dbReference type="ARBA" id="ARBA00022833"/>
    </source>
</evidence>
<feature type="transmembrane region" description="Helical" evidence="9">
    <location>
        <begin position="249"/>
        <end position="270"/>
    </location>
</feature>
<feature type="region of interest" description="Disordered" evidence="8">
    <location>
        <begin position="497"/>
        <end position="570"/>
    </location>
</feature>
<protein>
    <submittedName>
        <fullName evidence="13">Di-, tri-valent inorganic cation transporter</fullName>
    </submittedName>
</protein>
<proteinExistence type="inferred from homology"/>
<comment type="similarity">
    <text evidence="2">Belongs to the cation diffusion facilitator (CDF) transporter (TC 2.A.4) family. SLC30A subfamily.</text>
</comment>
<keyword evidence="3" id="KW-0813">Transport</keyword>
<keyword evidence="5" id="KW-0862">Zinc</keyword>
<dbReference type="EMBL" id="DF933809">
    <property type="protein sequence ID" value="GAM33779.1"/>
    <property type="molecule type" value="Genomic_DNA"/>
</dbReference>
<evidence type="ECO:0000259" key="10">
    <source>
        <dbReference type="Pfam" id="PF01545"/>
    </source>
</evidence>
<evidence type="ECO:0000259" key="11">
    <source>
        <dbReference type="Pfam" id="PF16916"/>
    </source>
</evidence>
<evidence type="ECO:0000259" key="12">
    <source>
        <dbReference type="Pfam" id="PF24845"/>
    </source>
</evidence>
<evidence type="ECO:0000256" key="3">
    <source>
        <dbReference type="ARBA" id="ARBA00022448"/>
    </source>
</evidence>
<feature type="domain" description="Cation efflux protein cytoplasmic" evidence="11">
    <location>
        <begin position="645"/>
        <end position="721"/>
    </location>
</feature>
<feature type="region of interest" description="Disordered" evidence="8">
    <location>
        <begin position="1"/>
        <end position="62"/>
    </location>
</feature>
<dbReference type="PANTHER" id="PTHR45820">
    <property type="entry name" value="FI23527P1"/>
    <property type="match status" value="1"/>
</dbReference>
<keyword evidence="14" id="KW-1185">Reference proteome</keyword>
<name>A0A698XNB7_TALPI</name>
<dbReference type="SUPFAM" id="SSF160240">
    <property type="entry name" value="Cation efflux protein cytoplasmic domain-like"/>
    <property type="match status" value="1"/>
</dbReference>
<dbReference type="FunFam" id="1.20.1510.10:FF:000026">
    <property type="entry name" value="Zinc/cadmium resistance protein-like protein"/>
    <property type="match status" value="1"/>
</dbReference>
<keyword evidence="6 9" id="KW-1133">Transmembrane helix</keyword>
<organism evidence="13 14">
    <name type="scientific">Talaromyces pinophilus</name>
    <name type="common">Penicillium pinophilum</name>
    <dbReference type="NCBI Taxonomy" id="128442"/>
    <lineage>
        <taxon>Eukaryota</taxon>
        <taxon>Fungi</taxon>
        <taxon>Dikarya</taxon>
        <taxon>Ascomycota</taxon>
        <taxon>Pezizomycotina</taxon>
        <taxon>Eurotiomycetes</taxon>
        <taxon>Eurotiomycetidae</taxon>
        <taxon>Eurotiales</taxon>
        <taxon>Trichocomaceae</taxon>
        <taxon>Talaromyces</taxon>
        <taxon>Talaromyces sect. Talaromyces</taxon>
    </lineage>
</organism>
<evidence type="ECO:0000313" key="14">
    <source>
        <dbReference type="Proteomes" id="UP000053095"/>
    </source>
</evidence>
<dbReference type="PANTHER" id="PTHR45820:SF4">
    <property type="entry name" value="ZINC TRANSPORTER 63C, ISOFORM F"/>
    <property type="match status" value="1"/>
</dbReference>
<keyword evidence="7 9" id="KW-0472">Membrane</keyword>
<evidence type="ECO:0000313" key="13">
    <source>
        <dbReference type="EMBL" id="GAM33779.1"/>
    </source>
</evidence>
<dbReference type="Pfam" id="PF16916">
    <property type="entry name" value="ZT_dimer"/>
    <property type="match status" value="1"/>
</dbReference>
<dbReference type="GO" id="GO:0006882">
    <property type="term" value="P:intracellular zinc ion homeostasis"/>
    <property type="evidence" value="ECO:0007669"/>
    <property type="project" value="TreeGrafter"/>
</dbReference>
<dbReference type="SUPFAM" id="SSF161111">
    <property type="entry name" value="Cation efflux protein transmembrane domain-like"/>
    <property type="match status" value="1"/>
</dbReference>
<evidence type="ECO:0000256" key="1">
    <source>
        <dbReference type="ARBA" id="ARBA00004141"/>
    </source>
</evidence>
<dbReference type="GO" id="GO:0016020">
    <property type="term" value="C:membrane"/>
    <property type="evidence" value="ECO:0007669"/>
    <property type="project" value="UniProtKB-SubCell"/>
</dbReference>
<keyword evidence="4 9" id="KW-0812">Transmembrane</keyword>
<dbReference type="InterPro" id="IPR056138">
    <property type="entry name" value="DUF7721"/>
</dbReference>
<reference evidence="14" key="1">
    <citation type="journal article" date="2015" name="Genome Announc.">
        <title>Draft genome sequence of Talaromyces cellulolyticus strain Y-94, a source of lignocellulosic biomass-degrading enzymes.</title>
        <authorList>
            <person name="Fujii T."/>
            <person name="Koike H."/>
            <person name="Sawayama S."/>
            <person name="Yano S."/>
            <person name="Inoue H."/>
        </authorList>
    </citation>
    <scope>NUCLEOTIDE SEQUENCE [LARGE SCALE GENOMIC DNA]</scope>
    <source>
        <strain evidence="14">Y-94</strain>
    </source>
</reference>
<dbReference type="Pfam" id="PF01545">
    <property type="entry name" value="Cation_efflux"/>
    <property type="match status" value="2"/>
</dbReference>
<evidence type="ECO:0000256" key="6">
    <source>
        <dbReference type="ARBA" id="ARBA00022989"/>
    </source>
</evidence>
<feature type="domain" description="Cation efflux protein transmembrane" evidence="10">
    <location>
        <begin position="249"/>
        <end position="379"/>
    </location>
</feature>
<dbReference type="NCBIfam" id="TIGR01297">
    <property type="entry name" value="CDF"/>
    <property type="match status" value="2"/>
</dbReference>
<sequence length="775" mass="83376">MSYGENYGQGREQYGDNNYGQGQGQGRREEYGDQQYRGNYGANAPDFSDVVSHAENHGGSSSSFFSQAANYLQQQHSNLSNQDIDQEHMVNSHQKFYGGGGGNDGPASSNELGAGAAMQALKAFTSGGSGGGQNQLIGLAMAEAEKLFDQQSANGNASGDKQSAINSAAEMAFKMYMKGQGGLGGTGGPSGLLSLASNPVKLYRTTREPKSDARSPGQTFASIDVKSRLYGATTTFYVSAMALSKSNRIIILLVIDTAFFLLELIVGYAVHSLALVADSFHMLNDVLSLIVGLWAVKVANQESNSKTYTYGWQRAETLGALVNGVFLVALCMSIFLEAIQRLVEPQEVKNPKLVMIVGCFGLLSNILGLVLFHDHSHGHGPEAEGHEHAHGEEGDLHAAEEGHIHEHTTRKMADERETVASIMPQNVVGVRRTDTEDVGERPQIIGNENRPASPAQSPVAKGRGRHRCTSRGSRGLGNLDDIYVHPGDRYQNIINASQLDDSASTTDSEDSGNIESPVTERTQLLGNQDRTPRYVDGDSVAASKAAKDDTHRTHNHAKPKTGKKGHGGHSHGDLNMRGVFLHVMGDALGNIGVIASALIIWLTSYSWRFYVDPAISLVITIIILCSAIPLCKAASRILLQAVPAGMSIDHIQEDINSIRGVVSSHHLHVWQLSDTKLVASIHIQVGSEIKDEGSDSYMEIAKEIRRCLHAYGIHSSTIQPEFAPDTDAESQNGGSPSHTTDNTRIPSSASSFRDDNACLLDCGDECPRGQCCPKK</sequence>
<feature type="transmembrane region" description="Helical" evidence="9">
    <location>
        <begin position="352"/>
        <end position="372"/>
    </location>
</feature>
<feature type="compositionally biased region" description="Basic residues" evidence="8">
    <location>
        <begin position="553"/>
        <end position="569"/>
    </location>
</feature>
<evidence type="ECO:0000256" key="2">
    <source>
        <dbReference type="ARBA" id="ARBA00008873"/>
    </source>
</evidence>
<dbReference type="InterPro" id="IPR027470">
    <property type="entry name" value="Cation_efflux_CTD"/>
</dbReference>
<dbReference type="InterPro" id="IPR027469">
    <property type="entry name" value="Cation_efflux_TMD_sf"/>
</dbReference>
<accession>A0A698XNB7</accession>
<feature type="transmembrane region" description="Helical" evidence="9">
    <location>
        <begin position="614"/>
        <end position="631"/>
    </location>
</feature>